<dbReference type="Gene3D" id="3.40.50.300">
    <property type="entry name" value="P-loop containing nucleotide triphosphate hydrolases"/>
    <property type="match status" value="1"/>
</dbReference>
<dbReference type="Proteomes" id="UP000179145">
    <property type="component" value="Chromosome"/>
</dbReference>
<dbReference type="AlphaFoldDB" id="A0A1D8UWC9"/>
<dbReference type="InterPro" id="IPR027417">
    <property type="entry name" value="P-loop_NTPase"/>
</dbReference>
<protein>
    <submittedName>
        <fullName evidence="1">Uncharacterized protein</fullName>
    </submittedName>
</protein>
<name>A0A1D8UWC9_9PROT</name>
<accession>A0A1D8UWC9</accession>
<dbReference type="PROSITE" id="PS50893">
    <property type="entry name" value="ABC_TRANSPORTER_2"/>
    <property type="match status" value="1"/>
</dbReference>
<dbReference type="InterPro" id="IPR003439">
    <property type="entry name" value="ABC_transporter-like_ATP-bd"/>
</dbReference>
<dbReference type="PROSITE" id="PS00211">
    <property type="entry name" value="ABC_TRANSPORTER_1"/>
    <property type="match status" value="1"/>
</dbReference>
<dbReference type="InterPro" id="IPR003593">
    <property type="entry name" value="AAA+_ATPase"/>
</dbReference>
<dbReference type="InterPro" id="IPR050334">
    <property type="entry name" value="Molybdenum_import_ModC"/>
</dbReference>
<gene>
    <name evidence="1" type="ORF">A0U89_13310</name>
</gene>
<dbReference type="RefSeq" id="WP_070403452.1">
    <property type="nucleotide sequence ID" value="NZ_BJVW01000005.1"/>
</dbReference>
<dbReference type="EMBL" id="CP014674">
    <property type="protein sequence ID" value="AOX17940.1"/>
    <property type="molecule type" value="Genomic_DNA"/>
</dbReference>
<dbReference type="Pfam" id="PF00005">
    <property type="entry name" value="ABC_tran"/>
    <property type="match status" value="1"/>
</dbReference>
<dbReference type="SMART" id="SM00382">
    <property type="entry name" value="AAA"/>
    <property type="match status" value="1"/>
</dbReference>
<proteinExistence type="predicted"/>
<sequence length="229" mass="25043">MNAADNAPLPALALQNAALLQGSRILFDQANVSLPTGSLTLLLGANGTGKTTFLRALLGLHTQTRGAWRIFGQTLSHSRNLVGYLPQERRIPAPQIKGRAFIAAAWRGNRWGLPNFGSALRQEVDRVLTLTDALHLARQPLGQLSGGEKQRLFMAEALVGRPRLLLLDEPLAGMDHARQAETASLLTRLRHELGLTILLSTHELSALEPYADHILRLSHDRLTLHHAAI</sequence>
<dbReference type="KEGG" id="kba:A0U89_13310"/>
<reference evidence="1 2" key="1">
    <citation type="journal article" date="2016" name="Microb. Cell Fact.">
        <title>Dissection of exopolysaccharide biosynthesis in Kozakia baliensis.</title>
        <authorList>
            <person name="Brandt J.U."/>
            <person name="Jakob F."/>
            <person name="Behr J."/>
            <person name="Geissler A.J."/>
            <person name="Vogel R.F."/>
        </authorList>
    </citation>
    <scope>NUCLEOTIDE SEQUENCE [LARGE SCALE GENOMIC DNA]</scope>
    <source>
        <strain evidence="1 2">DSM 14400</strain>
    </source>
</reference>
<keyword evidence="2" id="KW-1185">Reference proteome</keyword>
<dbReference type="STRING" id="153496.A0U89_13310"/>
<dbReference type="eggNOG" id="COG1121">
    <property type="taxonomic scope" value="Bacteria"/>
</dbReference>
<dbReference type="GO" id="GO:0005524">
    <property type="term" value="F:ATP binding"/>
    <property type="evidence" value="ECO:0007669"/>
    <property type="project" value="InterPro"/>
</dbReference>
<dbReference type="OrthoDB" id="9810077at2"/>
<evidence type="ECO:0000313" key="1">
    <source>
        <dbReference type="EMBL" id="AOX17940.1"/>
    </source>
</evidence>
<dbReference type="SUPFAM" id="SSF52540">
    <property type="entry name" value="P-loop containing nucleoside triphosphate hydrolases"/>
    <property type="match status" value="1"/>
</dbReference>
<dbReference type="PANTHER" id="PTHR43514:SF4">
    <property type="entry name" value="ABC TRANSPORTER I FAMILY MEMBER 10"/>
    <property type="match status" value="1"/>
</dbReference>
<evidence type="ECO:0000313" key="2">
    <source>
        <dbReference type="Proteomes" id="UP000179145"/>
    </source>
</evidence>
<organism evidence="1 2">
    <name type="scientific">Kozakia baliensis</name>
    <dbReference type="NCBI Taxonomy" id="153496"/>
    <lineage>
        <taxon>Bacteria</taxon>
        <taxon>Pseudomonadati</taxon>
        <taxon>Pseudomonadota</taxon>
        <taxon>Alphaproteobacteria</taxon>
        <taxon>Acetobacterales</taxon>
        <taxon>Acetobacteraceae</taxon>
        <taxon>Kozakia</taxon>
    </lineage>
</organism>
<dbReference type="InterPro" id="IPR017871">
    <property type="entry name" value="ABC_transporter-like_CS"/>
</dbReference>
<dbReference type="GO" id="GO:0016887">
    <property type="term" value="F:ATP hydrolysis activity"/>
    <property type="evidence" value="ECO:0007669"/>
    <property type="project" value="InterPro"/>
</dbReference>
<dbReference type="PANTHER" id="PTHR43514">
    <property type="entry name" value="ABC TRANSPORTER I FAMILY MEMBER 10"/>
    <property type="match status" value="1"/>
</dbReference>